<dbReference type="PANTHER" id="PTHR31562:SF9">
    <property type="entry name" value="GLYCOSYLTRANSFERASE FAMILY 8 PROTEIN"/>
    <property type="match status" value="1"/>
</dbReference>
<name>A0A914XL33_9BILA</name>
<dbReference type="InterPro" id="IPR004988">
    <property type="entry name" value="DUF273"/>
</dbReference>
<dbReference type="Pfam" id="PF03314">
    <property type="entry name" value="DUF273"/>
    <property type="match status" value="1"/>
</dbReference>
<organism evidence="2 3">
    <name type="scientific">Plectus sambesii</name>
    <dbReference type="NCBI Taxonomy" id="2011161"/>
    <lineage>
        <taxon>Eukaryota</taxon>
        <taxon>Metazoa</taxon>
        <taxon>Ecdysozoa</taxon>
        <taxon>Nematoda</taxon>
        <taxon>Chromadorea</taxon>
        <taxon>Plectida</taxon>
        <taxon>Plectina</taxon>
        <taxon>Plectoidea</taxon>
        <taxon>Plectidae</taxon>
        <taxon>Plectus</taxon>
    </lineage>
</organism>
<feature type="signal peptide" evidence="1">
    <location>
        <begin position="1"/>
        <end position="17"/>
    </location>
</feature>
<keyword evidence="1" id="KW-0732">Signal</keyword>
<proteinExistence type="predicted"/>
<protein>
    <submittedName>
        <fullName evidence="3">Uncharacterized protein</fullName>
    </submittedName>
</protein>
<keyword evidence="2" id="KW-1185">Reference proteome</keyword>
<dbReference type="InterPro" id="IPR029044">
    <property type="entry name" value="Nucleotide-diphossugar_trans"/>
</dbReference>
<dbReference type="WBParaSite" id="PSAMB.scaffold87size82396.g1574.t1">
    <property type="protein sequence ID" value="PSAMB.scaffold87size82396.g1574.t1"/>
    <property type="gene ID" value="PSAMB.scaffold87size82396.g1574"/>
</dbReference>
<sequence>MLATLTLLLYISQSTSIADFAKLFNDSTVNTTKPANRSVVSTTQLTTTQLSTTQLSTTRFVSQCSLIKEFRLNVSSHQNTKTYNIGILVIVDNHNTDKDYKIATDSLICYARLQNYTMEHVYIDENADLIKMCPHKDKMLRRHCVAAHYIKKHDWTLFVDADIGVINPNHRIEEYIDDTVPLIFYDRFYNWEVAAGSYLAKNSEYASYFLNEWANFEYRLPNSFHGTDNGLLHMILIEQLAPFAVIERGICQRWLNNSKSYDDLFVFQACTRMVLGANRHWPGKLKLLGKGKAWSRDGWITGTKYCAHDFLFHGWKLSKLGGEWHMPFANPDDLAKCDKGFATFTTKPGVLASVDEIEDIMCRKYVDVERNLFQNVGRLGQKF</sequence>
<evidence type="ECO:0000256" key="1">
    <source>
        <dbReference type="SAM" id="SignalP"/>
    </source>
</evidence>
<evidence type="ECO:0000313" key="3">
    <source>
        <dbReference type="WBParaSite" id="PSAMB.scaffold87size82396.g1574.t1"/>
    </source>
</evidence>
<dbReference type="Proteomes" id="UP000887566">
    <property type="component" value="Unplaced"/>
</dbReference>
<dbReference type="PANTHER" id="PTHR31562">
    <property type="entry name" value="PROTEIN CBG18972"/>
    <property type="match status" value="1"/>
</dbReference>
<evidence type="ECO:0000313" key="2">
    <source>
        <dbReference type="Proteomes" id="UP000887566"/>
    </source>
</evidence>
<feature type="chain" id="PRO_5037631932" evidence="1">
    <location>
        <begin position="18"/>
        <end position="383"/>
    </location>
</feature>
<dbReference type="AlphaFoldDB" id="A0A914XL33"/>
<dbReference type="Gene3D" id="3.90.550.10">
    <property type="entry name" value="Spore Coat Polysaccharide Biosynthesis Protein SpsA, Chain A"/>
    <property type="match status" value="1"/>
</dbReference>
<accession>A0A914XL33</accession>
<reference evidence="3" key="1">
    <citation type="submission" date="2022-11" db="UniProtKB">
        <authorList>
            <consortium name="WormBaseParasite"/>
        </authorList>
    </citation>
    <scope>IDENTIFICATION</scope>
</reference>